<comment type="caution">
    <text evidence="6">The sequence shown here is derived from an EMBL/GenBank/DDBJ whole genome shotgun (WGS) entry which is preliminary data.</text>
</comment>
<dbReference type="InterPro" id="IPR038765">
    <property type="entry name" value="Papain-like_cys_pep_sf"/>
</dbReference>
<evidence type="ECO:0000259" key="5">
    <source>
        <dbReference type="PROSITE" id="PS50600"/>
    </source>
</evidence>
<feature type="domain" description="Ubiquitin-like protease family profile" evidence="5">
    <location>
        <begin position="58"/>
        <end position="220"/>
    </location>
</feature>
<accession>A0A443Q777</accession>
<evidence type="ECO:0000313" key="7">
    <source>
        <dbReference type="Proteomes" id="UP000285301"/>
    </source>
</evidence>
<dbReference type="STRING" id="1965070.A0A443Q777"/>
<dbReference type="GO" id="GO:0006508">
    <property type="term" value="P:proteolysis"/>
    <property type="evidence" value="ECO:0007669"/>
    <property type="project" value="UniProtKB-KW"/>
</dbReference>
<dbReference type="GO" id="GO:0019784">
    <property type="term" value="F:deNEDDylase activity"/>
    <property type="evidence" value="ECO:0007669"/>
    <property type="project" value="InterPro"/>
</dbReference>
<evidence type="ECO:0000256" key="2">
    <source>
        <dbReference type="ARBA" id="ARBA00022670"/>
    </source>
</evidence>
<gene>
    <name evidence="6" type="ORF">B4U79_17112</name>
</gene>
<evidence type="ECO:0000256" key="4">
    <source>
        <dbReference type="ARBA" id="ARBA00022807"/>
    </source>
</evidence>
<dbReference type="OrthoDB" id="1939479at2759"/>
<keyword evidence="4" id="KW-0788">Thiol protease</keyword>
<evidence type="ECO:0000313" key="6">
    <source>
        <dbReference type="EMBL" id="RWR98827.1"/>
    </source>
</evidence>
<sequence>FKACGSDASQPYPEKSLPIEPILEILNNGNLTKEQEEHIDNIWNYKTGSETICEDFSIIISGHDIKTIKLDSENIGWLNDNIIDFYLQLIVNKTPNKKIFAYPSYFHRTLTDRYQDAIRFRKRQSDLHQFDLYLLPILLNDHWTILYYQPDLTKIGFYNSLISQGPDPKPILERTTKYFKHLFETRGRNWTNPNIDDTIVPQQKNGSDCCVYVRYFARCLAIDKTIDVLPEQIGLFRKQLAYEIATKELINKLF</sequence>
<dbReference type="Gene3D" id="3.40.395.10">
    <property type="entry name" value="Adenoviral Proteinase, Chain A"/>
    <property type="match status" value="1"/>
</dbReference>
<proteinExistence type="inferred from homology"/>
<dbReference type="InterPro" id="IPR044613">
    <property type="entry name" value="Nep1/2-like"/>
</dbReference>
<dbReference type="AlphaFoldDB" id="A0A443Q777"/>
<evidence type="ECO:0000256" key="3">
    <source>
        <dbReference type="ARBA" id="ARBA00022801"/>
    </source>
</evidence>
<protein>
    <recommendedName>
        <fullName evidence="5">Ubiquitin-like protease family profile domain-containing protein</fullName>
    </recommendedName>
</protein>
<dbReference type="PANTHER" id="PTHR46468:SF1">
    <property type="entry name" value="SENTRIN-SPECIFIC PROTEASE 8"/>
    <property type="match status" value="1"/>
</dbReference>
<dbReference type="PANTHER" id="PTHR46468">
    <property type="entry name" value="SENTRIN-SPECIFIC PROTEASE 8"/>
    <property type="match status" value="1"/>
</dbReference>
<keyword evidence="2" id="KW-0645">Protease</keyword>
<organism evidence="6 7">
    <name type="scientific">Dinothrombium tinctorium</name>
    <dbReference type="NCBI Taxonomy" id="1965070"/>
    <lineage>
        <taxon>Eukaryota</taxon>
        <taxon>Metazoa</taxon>
        <taxon>Ecdysozoa</taxon>
        <taxon>Arthropoda</taxon>
        <taxon>Chelicerata</taxon>
        <taxon>Arachnida</taxon>
        <taxon>Acari</taxon>
        <taxon>Acariformes</taxon>
        <taxon>Trombidiformes</taxon>
        <taxon>Prostigmata</taxon>
        <taxon>Anystina</taxon>
        <taxon>Parasitengona</taxon>
        <taxon>Trombidioidea</taxon>
        <taxon>Trombidiidae</taxon>
        <taxon>Dinothrombium</taxon>
    </lineage>
</organism>
<dbReference type="EMBL" id="NCKU01018580">
    <property type="protein sequence ID" value="RWR98827.1"/>
    <property type="molecule type" value="Genomic_DNA"/>
</dbReference>
<comment type="similarity">
    <text evidence="1">Belongs to the peptidase C48 family.</text>
</comment>
<evidence type="ECO:0000256" key="1">
    <source>
        <dbReference type="ARBA" id="ARBA00005234"/>
    </source>
</evidence>
<feature type="non-terminal residue" evidence="6">
    <location>
        <position position="1"/>
    </location>
</feature>
<dbReference type="PROSITE" id="PS50600">
    <property type="entry name" value="ULP_PROTEASE"/>
    <property type="match status" value="1"/>
</dbReference>
<dbReference type="SUPFAM" id="SSF54001">
    <property type="entry name" value="Cysteine proteinases"/>
    <property type="match status" value="1"/>
</dbReference>
<keyword evidence="7" id="KW-1185">Reference proteome</keyword>
<dbReference type="GO" id="GO:0008234">
    <property type="term" value="F:cysteine-type peptidase activity"/>
    <property type="evidence" value="ECO:0007669"/>
    <property type="project" value="UniProtKB-KW"/>
</dbReference>
<dbReference type="InterPro" id="IPR003653">
    <property type="entry name" value="Peptidase_C48_C"/>
</dbReference>
<dbReference type="Pfam" id="PF02902">
    <property type="entry name" value="Peptidase_C48"/>
    <property type="match status" value="1"/>
</dbReference>
<reference evidence="6 7" key="1">
    <citation type="journal article" date="2018" name="Gigascience">
        <title>Genomes of trombidid mites reveal novel predicted allergens and laterally-transferred genes associated with secondary metabolism.</title>
        <authorList>
            <person name="Dong X."/>
            <person name="Chaisiri K."/>
            <person name="Xia D."/>
            <person name="Armstrong S.D."/>
            <person name="Fang Y."/>
            <person name="Donnelly M.J."/>
            <person name="Kadowaki T."/>
            <person name="McGarry J.W."/>
            <person name="Darby A.C."/>
            <person name="Makepeace B.L."/>
        </authorList>
    </citation>
    <scope>NUCLEOTIDE SEQUENCE [LARGE SCALE GENOMIC DNA]</scope>
    <source>
        <strain evidence="6">UoL-WK</strain>
    </source>
</reference>
<dbReference type="Proteomes" id="UP000285301">
    <property type="component" value="Unassembled WGS sequence"/>
</dbReference>
<dbReference type="GO" id="GO:0000338">
    <property type="term" value="P:protein deneddylation"/>
    <property type="evidence" value="ECO:0007669"/>
    <property type="project" value="TreeGrafter"/>
</dbReference>
<name>A0A443Q777_9ACAR</name>
<keyword evidence="3" id="KW-0378">Hydrolase</keyword>